<evidence type="ECO:0000256" key="1">
    <source>
        <dbReference type="SAM" id="MobiDB-lite"/>
    </source>
</evidence>
<keyword evidence="2" id="KW-0812">Transmembrane</keyword>
<name>A0A6C0F156_9ZZZZ</name>
<feature type="region of interest" description="Disordered" evidence="1">
    <location>
        <begin position="1"/>
        <end position="29"/>
    </location>
</feature>
<sequence>MQRKHEVAIDIQSYDDNDMNKETEKNDNKNVPNYSRFICAVSALTLLAIATVQIYCIDASIK</sequence>
<dbReference type="AlphaFoldDB" id="A0A6C0F156"/>
<keyword evidence="2" id="KW-1133">Transmembrane helix</keyword>
<keyword evidence="2" id="KW-0472">Membrane</keyword>
<accession>A0A6C0F156</accession>
<organism evidence="3">
    <name type="scientific">viral metagenome</name>
    <dbReference type="NCBI Taxonomy" id="1070528"/>
    <lineage>
        <taxon>unclassified sequences</taxon>
        <taxon>metagenomes</taxon>
        <taxon>organismal metagenomes</taxon>
    </lineage>
</organism>
<dbReference type="EMBL" id="MN739015">
    <property type="protein sequence ID" value="QHT35227.1"/>
    <property type="molecule type" value="Genomic_DNA"/>
</dbReference>
<evidence type="ECO:0000313" key="3">
    <source>
        <dbReference type="EMBL" id="QHT35227.1"/>
    </source>
</evidence>
<reference evidence="3" key="1">
    <citation type="journal article" date="2020" name="Nature">
        <title>Giant virus diversity and host interactions through global metagenomics.</title>
        <authorList>
            <person name="Schulz F."/>
            <person name="Roux S."/>
            <person name="Paez-Espino D."/>
            <person name="Jungbluth S."/>
            <person name="Walsh D.A."/>
            <person name="Denef V.J."/>
            <person name="McMahon K.D."/>
            <person name="Konstantinidis K.T."/>
            <person name="Eloe-Fadrosh E.A."/>
            <person name="Kyrpides N.C."/>
            <person name="Woyke T."/>
        </authorList>
    </citation>
    <scope>NUCLEOTIDE SEQUENCE</scope>
    <source>
        <strain evidence="3">GVMAG-M-3300009180-1</strain>
    </source>
</reference>
<proteinExistence type="predicted"/>
<feature type="compositionally biased region" description="Basic and acidic residues" evidence="1">
    <location>
        <begin position="18"/>
        <end position="28"/>
    </location>
</feature>
<feature type="transmembrane region" description="Helical" evidence="2">
    <location>
        <begin position="34"/>
        <end position="57"/>
    </location>
</feature>
<evidence type="ECO:0000256" key="2">
    <source>
        <dbReference type="SAM" id="Phobius"/>
    </source>
</evidence>
<protein>
    <submittedName>
        <fullName evidence="3">Uncharacterized protein</fullName>
    </submittedName>
</protein>